<evidence type="ECO:0000256" key="2">
    <source>
        <dbReference type="ARBA" id="ARBA00022574"/>
    </source>
</evidence>
<dbReference type="InterPro" id="IPR019775">
    <property type="entry name" value="WD40_repeat_CS"/>
</dbReference>
<evidence type="ECO:0000256" key="7">
    <source>
        <dbReference type="PROSITE-ProRule" id="PRU00221"/>
    </source>
</evidence>
<dbReference type="GO" id="GO:0051301">
    <property type="term" value="P:cell division"/>
    <property type="evidence" value="ECO:0007669"/>
    <property type="project" value="UniProtKB-KW"/>
</dbReference>
<accession>A0A9Q1BPT0</accession>
<feature type="repeat" description="WD" evidence="7">
    <location>
        <begin position="470"/>
        <end position="501"/>
    </location>
</feature>
<name>A0A9Q1BPT0_HOLLE</name>
<dbReference type="Gene3D" id="2.130.10.10">
    <property type="entry name" value="YVTN repeat-like/Quinoprotein amine dehydrogenase"/>
    <property type="match status" value="1"/>
</dbReference>
<feature type="domain" description="CDC20/Fizzy WD40" evidence="9">
    <location>
        <begin position="208"/>
        <end position="501"/>
    </location>
</feature>
<dbReference type="PROSITE" id="PS50294">
    <property type="entry name" value="WD_REPEATS_REGION"/>
    <property type="match status" value="3"/>
</dbReference>
<keyword evidence="4" id="KW-0677">Repeat</keyword>
<dbReference type="GO" id="GO:0010997">
    <property type="term" value="F:anaphase-promoting complex binding"/>
    <property type="evidence" value="ECO:0007669"/>
    <property type="project" value="InterPro"/>
</dbReference>
<dbReference type="PANTHER" id="PTHR19918:SF8">
    <property type="entry name" value="FI02843P"/>
    <property type="match status" value="1"/>
</dbReference>
<dbReference type="OrthoDB" id="10263272at2759"/>
<feature type="region of interest" description="Disordered" evidence="8">
    <location>
        <begin position="55"/>
        <end position="104"/>
    </location>
</feature>
<dbReference type="GO" id="GO:1990757">
    <property type="term" value="F:ubiquitin ligase activator activity"/>
    <property type="evidence" value="ECO:0007669"/>
    <property type="project" value="TreeGrafter"/>
</dbReference>
<evidence type="ECO:0000256" key="6">
    <source>
        <dbReference type="ARBA" id="ARBA00023306"/>
    </source>
</evidence>
<gene>
    <name evidence="10" type="ORF">HOLleu_27339</name>
</gene>
<evidence type="ECO:0000256" key="4">
    <source>
        <dbReference type="ARBA" id="ARBA00022737"/>
    </source>
</evidence>
<dbReference type="CDD" id="cd00200">
    <property type="entry name" value="WD40"/>
    <property type="match status" value="1"/>
</dbReference>
<evidence type="ECO:0000256" key="5">
    <source>
        <dbReference type="ARBA" id="ARBA00022776"/>
    </source>
</evidence>
<comment type="caution">
    <text evidence="10">The sequence shown here is derived from an EMBL/GenBank/DDBJ whole genome shotgun (WGS) entry which is preliminary data.</text>
</comment>
<evidence type="ECO:0000313" key="11">
    <source>
        <dbReference type="Proteomes" id="UP001152320"/>
    </source>
</evidence>
<proteinExistence type="inferred from homology"/>
<feature type="repeat" description="WD" evidence="7">
    <location>
        <begin position="337"/>
        <end position="378"/>
    </location>
</feature>
<feature type="repeat" description="WD" evidence="7">
    <location>
        <begin position="254"/>
        <end position="295"/>
    </location>
</feature>
<dbReference type="EMBL" id="JAIZAY010000013">
    <property type="protein sequence ID" value="KAJ8030813.1"/>
    <property type="molecule type" value="Genomic_DNA"/>
</dbReference>
<keyword evidence="2 7" id="KW-0853">WD repeat</keyword>
<reference evidence="10" key="1">
    <citation type="submission" date="2021-10" db="EMBL/GenBank/DDBJ databases">
        <title>Tropical sea cucumber genome reveals ecological adaptation and Cuvierian tubules defense mechanism.</title>
        <authorList>
            <person name="Chen T."/>
        </authorList>
    </citation>
    <scope>NUCLEOTIDE SEQUENCE</scope>
    <source>
        <strain evidence="10">Nanhai2018</strain>
        <tissue evidence="10">Muscle</tissue>
    </source>
</reference>
<keyword evidence="6" id="KW-0131">Cell cycle</keyword>
<evidence type="ECO:0000256" key="3">
    <source>
        <dbReference type="ARBA" id="ARBA00022618"/>
    </source>
</evidence>
<evidence type="ECO:0000256" key="8">
    <source>
        <dbReference type="SAM" id="MobiDB-lite"/>
    </source>
</evidence>
<feature type="compositionally biased region" description="Polar residues" evidence="8">
    <location>
        <begin position="55"/>
        <end position="66"/>
    </location>
</feature>
<evidence type="ECO:0000313" key="10">
    <source>
        <dbReference type="EMBL" id="KAJ8030813.1"/>
    </source>
</evidence>
<evidence type="ECO:0000259" key="9">
    <source>
        <dbReference type="Pfam" id="PF24807"/>
    </source>
</evidence>
<keyword evidence="3 10" id="KW-0132">Cell division</keyword>
<keyword evidence="5" id="KW-0498">Mitosis</keyword>
<organism evidence="10 11">
    <name type="scientific">Holothuria leucospilota</name>
    <name type="common">Black long sea cucumber</name>
    <name type="synonym">Mertensiothuria leucospilota</name>
    <dbReference type="NCBI Taxonomy" id="206669"/>
    <lineage>
        <taxon>Eukaryota</taxon>
        <taxon>Metazoa</taxon>
        <taxon>Echinodermata</taxon>
        <taxon>Eleutherozoa</taxon>
        <taxon>Echinozoa</taxon>
        <taxon>Holothuroidea</taxon>
        <taxon>Aspidochirotacea</taxon>
        <taxon>Aspidochirotida</taxon>
        <taxon>Holothuriidae</taxon>
        <taxon>Holothuria</taxon>
    </lineage>
</organism>
<dbReference type="GO" id="GO:0005680">
    <property type="term" value="C:anaphase-promoting complex"/>
    <property type="evidence" value="ECO:0007669"/>
    <property type="project" value="TreeGrafter"/>
</dbReference>
<dbReference type="InterPro" id="IPR056150">
    <property type="entry name" value="WD40_CDC20-Fz"/>
</dbReference>
<protein>
    <submittedName>
        <fullName evidence="10">Cell division cycle protein 20-like</fullName>
    </submittedName>
</protein>
<evidence type="ECO:0000256" key="1">
    <source>
        <dbReference type="ARBA" id="ARBA00006445"/>
    </source>
</evidence>
<dbReference type="SMART" id="SM00320">
    <property type="entry name" value="WD40"/>
    <property type="match status" value="6"/>
</dbReference>
<dbReference type="GO" id="GO:1905786">
    <property type="term" value="P:positive regulation of anaphase-promoting complex-dependent catabolic process"/>
    <property type="evidence" value="ECO:0007669"/>
    <property type="project" value="TreeGrafter"/>
</dbReference>
<dbReference type="PROSITE" id="PS50082">
    <property type="entry name" value="WD_REPEATS_2"/>
    <property type="match status" value="3"/>
</dbReference>
<dbReference type="InterPro" id="IPR015943">
    <property type="entry name" value="WD40/YVTN_repeat-like_dom_sf"/>
</dbReference>
<dbReference type="GO" id="GO:0031145">
    <property type="term" value="P:anaphase-promoting complex-dependent catabolic process"/>
    <property type="evidence" value="ECO:0007669"/>
    <property type="project" value="TreeGrafter"/>
</dbReference>
<dbReference type="AlphaFoldDB" id="A0A9Q1BPT0"/>
<dbReference type="PANTHER" id="PTHR19918">
    <property type="entry name" value="CELL DIVISION CYCLE 20 CDC20 FIZZY -RELATED"/>
    <property type="match status" value="1"/>
</dbReference>
<dbReference type="PROSITE" id="PS00678">
    <property type="entry name" value="WD_REPEATS_1"/>
    <property type="match status" value="1"/>
</dbReference>
<dbReference type="InterPro" id="IPR036322">
    <property type="entry name" value="WD40_repeat_dom_sf"/>
</dbReference>
<keyword evidence="11" id="KW-1185">Reference proteome</keyword>
<comment type="similarity">
    <text evidence="1">Belongs to the WD repeat CDC20/Fizzy family.</text>
</comment>
<sequence length="532" mass="59124">MAHFQLEAELQDVMKLDSVPARGPIPRWQRKTADQRNRKVSIDASVIWSPQNIRKKVFSQSGTPSKSMLKKTDVLTPKKTPKKAPAKGTTNGSASPTKDVKNQGDRFIPNRALMDLDLSHFKVTHDEDQDEENIEENEDEGDNYKRAISERLNMAQQKDCKILAFKQQVPKAEEGFYNRNKVLYSSSKNAPSKTKGTRSIPQTAERILDAPELLDDFYLTLVDWSSQNILAVALRQAVYLWNANSKEIDHLLTLPGEDEYVSSVSWISEGNILAVGNSSGQVQLWDVETSKCLRNMEGHSGRVGALDWNYYIVTSGAGTGQIHHHDVRVADHHVATLENHTQQVCGLEWSPDGSYLASGGNDNVLNVWDASTSTGMAPLHSLTHHQAAVKAVSWCPWQTHLLSSGGGTADRMLRFWAVNTGTCLKTVDTGSQVSSILWSKEYREIISGHGFSQNQLTIWKYPSMDRVTNLKGHTNRVLTMCLSPDGETVASAAGDETLRFWHCFAQDTKKKTAKSVAAGEKKPRSLIAGKIR</sequence>
<dbReference type="SUPFAM" id="SSF50978">
    <property type="entry name" value="WD40 repeat-like"/>
    <property type="match status" value="1"/>
</dbReference>
<dbReference type="Pfam" id="PF24807">
    <property type="entry name" value="WD40_CDC20-Fz"/>
    <property type="match status" value="1"/>
</dbReference>
<dbReference type="InterPro" id="IPR033010">
    <property type="entry name" value="Cdc20/Fizzy"/>
</dbReference>
<dbReference type="Proteomes" id="UP001152320">
    <property type="component" value="Chromosome 13"/>
</dbReference>
<dbReference type="InterPro" id="IPR001680">
    <property type="entry name" value="WD40_rpt"/>
</dbReference>